<sequence length="204" mass="23374">MANVNKKIMECLLIVWMHINRGKLSTGRTLPRRPQIKLRHFLHHVCLSRAFILSTPIPSEFTGRPLITSLEVLEPAEEKRPPPSLKFSLRKKKTQNPRLSSSSNQKGPLPYVTSFSNVLQSLGQDQIFHQPTVKFRHPPVFSLQRDSAVFTGDHASQRNEEPPEQGKKKRNAFHLPCFSSLGINKLSFHTLRNLRQLSHYLNKA</sequence>
<gene>
    <name evidence="2" type="ORF">AVEN_225230_1</name>
</gene>
<dbReference type="Proteomes" id="UP000499080">
    <property type="component" value="Unassembled WGS sequence"/>
</dbReference>
<evidence type="ECO:0000313" key="3">
    <source>
        <dbReference type="Proteomes" id="UP000499080"/>
    </source>
</evidence>
<organism evidence="2 3">
    <name type="scientific">Araneus ventricosus</name>
    <name type="common">Orbweaver spider</name>
    <name type="synonym">Epeira ventricosa</name>
    <dbReference type="NCBI Taxonomy" id="182803"/>
    <lineage>
        <taxon>Eukaryota</taxon>
        <taxon>Metazoa</taxon>
        <taxon>Ecdysozoa</taxon>
        <taxon>Arthropoda</taxon>
        <taxon>Chelicerata</taxon>
        <taxon>Arachnida</taxon>
        <taxon>Araneae</taxon>
        <taxon>Araneomorphae</taxon>
        <taxon>Entelegynae</taxon>
        <taxon>Araneoidea</taxon>
        <taxon>Araneidae</taxon>
        <taxon>Araneus</taxon>
    </lineage>
</organism>
<keyword evidence="3" id="KW-1185">Reference proteome</keyword>
<accession>A0A4Y2AL04</accession>
<evidence type="ECO:0000256" key="1">
    <source>
        <dbReference type="SAM" id="MobiDB-lite"/>
    </source>
</evidence>
<evidence type="ECO:0000313" key="2">
    <source>
        <dbReference type="EMBL" id="GBL80532.1"/>
    </source>
</evidence>
<feature type="region of interest" description="Disordered" evidence="1">
    <location>
        <begin position="74"/>
        <end position="108"/>
    </location>
</feature>
<reference evidence="2 3" key="1">
    <citation type="journal article" date="2019" name="Sci. Rep.">
        <title>Orb-weaving spider Araneus ventricosus genome elucidates the spidroin gene catalogue.</title>
        <authorList>
            <person name="Kono N."/>
            <person name="Nakamura H."/>
            <person name="Ohtoshi R."/>
            <person name="Moran D.A.P."/>
            <person name="Shinohara A."/>
            <person name="Yoshida Y."/>
            <person name="Fujiwara M."/>
            <person name="Mori M."/>
            <person name="Tomita M."/>
            <person name="Arakawa K."/>
        </authorList>
    </citation>
    <scope>NUCLEOTIDE SEQUENCE [LARGE SCALE GENOMIC DNA]</scope>
</reference>
<name>A0A4Y2AL04_ARAVE</name>
<dbReference type="AlphaFoldDB" id="A0A4Y2AL04"/>
<comment type="caution">
    <text evidence="2">The sequence shown here is derived from an EMBL/GenBank/DDBJ whole genome shotgun (WGS) entry which is preliminary data.</text>
</comment>
<dbReference type="EMBL" id="BGPR01000022">
    <property type="protein sequence ID" value="GBL80532.1"/>
    <property type="molecule type" value="Genomic_DNA"/>
</dbReference>
<feature type="compositionally biased region" description="Polar residues" evidence="1">
    <location>
        <begin position="96"/>
        <end position="106"/>
    </location>
</feature>
<protein>
    <submittedName>
        <fullName evidence="2">Uncharacterized protein</fullName>
    </submittedName>
</protein>
<proteinExistence type="predicted"/>